<evidence type="ECO:0000259" key="1">
    <source>
        <dbReference type="PROSITE" id="PS50104"/>
    </source>
</evidence>
<protein>
    <submittedName>
        <fullName evidence="2">Toll/interleukin-1 receptor domain-containing protein</fullName>
    </submittedName>
</protein>
<organism evidence="2 3">
    <name type="scientific">Lentzea indica</name>
    <dbReference type="NCBI Taxonomy" id="2604800"/>
    <lineage>
        <taxon>Bacteria</taxon>
        <taxon>Bacillati</taxon>
        <taxon>Actinomycetota</taxon>
        <taxon>Actinomycetes</taxon>
        <taxon>Pseudonocardiales</taxon>
        <taxon>Pseudonocardiaceae</taxon>
        <taxon>Lentzea</taxon>
    </lineage>
</organism>
<dbReference type="InterPro" id="IPR000157">
    <property type="entry name" value="TIR_dom"/>
</dbReference>
<feature type="domain" description="TIR" evidence="1">
    <location>
        <begin position="25"/>
        <end position="116"/>
    </location>
</feature>
<evidence type="ECO:0000313" key="2">
    <source>
        <dbReference type="EMBL" id="NKE61851.1"/>
    </source>
</evidence>
<dbReference type="EMBL" id="VSRL01000201">
    <property type="protein sequence ID" value="NKE61851.1"/>
    <property type="molecule type" value="Genomic_DNA"/>
</dbReference>
<evidence type="ECO:0000313" key="3">
    <source>
        <dbReference type="Proteomes" id="UP001515943"/>
    </source>
</evidence>
<accession>A0ABX1FS45</accession>
<comment type="caution">
    <text evidence="2">The sequence shown here is derived from an EMBL/GenBank/DDBJ whole genome shotgun (WGS) entry which is preliminary data.</text>
</comment>
<keyword evidence="2" id="KW-0675">Receptor</keyword>
<dbReference type="RefSeq" id="WP_167978499.1">
    <property type="nucleotide sequence ID" value="NZ_VSRL01000201.1"/>
</dbReference>
<keyword evidence="3" id="KW-1185">Reference proteome</keyword>
<proteinExistence type="predicted"/>
<dbReference type="Gene3D" id="3.40.50.10140">
    <property type="entry name" value="Toll/interleukin-1 receptor homology (TIR) domain"/>
    <property type="match status" value="1"/>
</dbReference>
<dbReference type="SUPFAM" id="SSF52200">
    <property type="entry name" value="Toll/Interleukin receptor TIR domain"/>
    <property type="match status" value="1"/>
</dbReference>
<dbReference type="PROSITE" id="PS50104">
    <property type="entry name" value="TIR"/>
    <property type="match status" value="1"/>
</dbReference>
<sequence>MNSNANAQRDQDVAATTLKGKREAEDYDVFLCHNVKDKRQVLEIARRLEAHGILPWLDVDAIQPGSRWQDEMAKGIEKSRSAAVLVGPAGFGPWHDAEMHLINDWSVRDTAGGSSR</sequence>
<gene>
    <name evidence="2" type="ORF">FXN61_35875</name>
</gene>
<name>A0ABX1FS45_9PSEU</name>
<dbReference type="Proteomes" id="UP001515943">
    <property type="component" value="Unassembled WGS sequence"/>
</dbReference>
<reference evidence="2 3" key="1">
    <citation type="submission" date="2019-08" db="EMBL/GenBank/DDBJ databases">
        <title>Lentzea from Indian Himalayas.</title>
        <authorList>
            <person name="Mandal S."/>
            <person name="Mallick Gupta A."/>
            <person name="Maiti P.K."/>
            <person name="Sarkar J."/>
            <person name="Mandal S."/>
        </authorList>
    </citation>
    <scope>NUCLEOTIDE SEQUENCE [LARGE SCALE GENOMIC DNA]</scope>
    <source>
        <strain evidence="2 3">PSKA42</strain>
    </source>
</reference>
<dbReference type="InterPro" id="IPR035897">
    <property type="entry name" value="Toll_tir_struct_dom_sf"/>
</dbReference>
<dbReference type="Pfam" id="PF13676">
    <property type="entry name" value="TIR_2"/>
    <property type="match status" value="1"/>
</dbReference>